<accession>A0A419SU76</accession>
<keyword evidence="2" id="KW-0808">Transferase</keyword>
<dbReference type="InterPro" id="IPR008278">
    <property type="entry name" value="4-PPantetheinyl_Trfase_dom"/>
</dbReference>
<dbReference type="GO" id="GO:0005829">
    <property type="term" value="C:cytosol"/>
    <property type="evidence" value="ECO:0007669"/>
    <property type="project" value="TreeGrafter"/>
</dbReference>
<dbReference type="Pfam" id="PF01648">
    <property type="entry name" value="ACPS"/>
    <property type="match status" value="1"/>
</dbReference>
<dbReference type="InterPro" id="IPR037143">
    <property type="entry name" value="4-PPantetheinyl_Trfase_dom_sf"/>
</dbReference>
<feature type="domain" description="4'-phosphopantetheinyl transferase" evidence="3">
    <location>
        <begin position="85"/>
        <end position="182"/>
    </location>
</feature>
<comment type="caution">
    <text evidence="4">The sequence shown here is derived from an EMBL/GenBank/DDBJ whole genome shotgun (WGS) entry which is preliminary data.</text>
</comment>
<dbReference type="PANTHER" id="PTHR12215:SF10">
    <property type="entry name" value="L-AMINOADIPATE-SEMIALDEHYDE DEHYDROGENASE-PHOSPHOPANTETHEINYL TRANSFERASE"/>
    <property type="match status" value="1"/>
</dbReference>
<dbReference type="GO" id="GO:0019878">
    <property type="term" value="P:lysine biosynthetic process via aminoadipic acid"/>
    <property type="evidence" value="ECO:0007669"/>
    <property type="project" value="TreeGrafter"/>
</dbReference>
<organism evidence="4 5">
    <name type="scientific">Lacrimispora algidixylanolytica</name>
    <dbReference type="NCBI Taxonomy" id="94868"/>
    <lineage>
        <taxon>Bacteria</taxon>
        <taxon>Bacillati</taxon>
        <taxon>Bacillota</taxon>
        <taxon>Clostridia</taxon>
        <taxon>Lachnospirales</taxon>
        <taxon>Lachnospiraceae</taxon>
        <taxon>Lacrimispora</taxon>
    </lineage>
</organism>
<sequence length="200" mass="23023">MIEIYLSKMEVPEGMKKYEWEHELGKKLLFLGLKETYGLSEMELEDLSYAAGVHGKPYLKDFPHIHYNVSHTDGMVICGFSDGEIGVDVERIRPFHDGILRKVMSDAERDFLESLEIKERPEYFFRIWTLKESYGKAVGCGIAMSLSAVSFTLRDKGNPICSIPNFSFFQQSVDEEYILSVCRASDEEIKEIKVKQKLVF</sequence>
<reference evidence="4 5" key="1">
    <citation type="submission" date="2016-08" db="EMBL/GenBank/DDBJ databases">
        <title>A new outlook on sporulation: Clostridium algidixylanolyticum.</title>
        <authorList>
            <person name="Poppleton D.I."/>
            <person name="Gribaldo S."/>
        </authorList>
    </citation>
    <scope>NUCLEOTIDE SEQUENCE [LARGE SCALE GENOMIC DNA]</scope>
    <source>
        <strain evidence="4 5">SPL73</strain>
    </source>
</reference>
<dbReference type="GO" id="GO:0000287">
    <property type="term" value="F:magnesium ion binding"/>
    <property type="evidence" value="ECO:0007669"/>
    <property type="project" value="InterPro"/>
</dbReference>
<dbReference type="OrthoDB" id="9808281at2"/>
<evidence type="ECO:0000256" key="1">
    <source>
        <dbReference type="ARBA" id="ARBA00010990"/>
    </source>
</evidence>
<evidence type="ECO:0000259" key="3">
    <source>
        <dbReference type="Pfam" id="PF01648"/>
    </source>
</evidence>
<keyword evidence="5" id="KW-1185">Reference proteome</keyword>
<dbReference type="Gene3D" id="3.90.470.20">
    <property type="entry name" value="4'-phosphopantetheinyl transferase domain"/>
    <property type="match status" value="2"/>
</dbReference>
<proteinExistence type="inferred from homology"/>
<dbReference type="Proteomes" id="UP000284277">
    <property type="component" value="Unassembled WGS sequence"/>
</dbReference>
<dbReference type="PANTHER" id="PTHR12215">
    <property type="entry name" value="PHOSPHOPANTETHEINE TRANSFERASE"/>
    <property type="match status" value="1"/>
</dbReference>
<gene>
    <name evidence="4" type="ORF">BET01_11035</name>
</gene>
<dbReference type="EMBL" id="MCIA01000034">
    <property type="protein sequence ID" value="RKD28734.1"/>
    <property type="molecule type" value="Genomic_DNA"/>
</dbReference>
<dbReference type="AlphaFoldDB" id="A0A419SU76"/>
<protein>
    <recommendedName>
        <fullName evidence="3">4'-phosphopantetheinyl transferase domain-containing protein</fullName>
    </recommendedName>
</protein>
<evidence type="ECO:0000256" key="2">
    <source>
        <dbReference type="ARBA" id="ARBA00022679"/>
    </source>
</evidence>
<evidence type="ECO:0000313" key="4">
    <source>
        <dbReference type="EMBL" id="RKD28734.1"/>
    </source>
</evidence>
<dbReference type="InterPro" id="IPR050559">
    <property type="entry name" value="P-Pant_transferase_sf"/>
</dbReference>
<dbReference type="RefSeq" id="WP_120198691.1">
    <property type="nucleotide sequence ID" value="NZ_MCIA01000034.1"/>
</dbReference>
<dbReference type="GO" id="GO:0008897">
    <property type="term" value="F:holo-[acyl-carrier-protein] synthase activity"/>
    <property type="evidence" value="ECO:0007669"/>
    <property type="project" value="InterPro"/>
</dbReference>
<name>A0A419SU76_9FIRM</name>
<dbReference type="SUPFAM" id="SSF56214">
    <property type="entry name" value="4'-phosphopantetheinyl transferase"/>
    <property type="match status" value="2"/>
</dbReference>
<comment type="similarity">
    <text evidence="1">Belongs to the P-Pant transferase superfamily. Gsp/Sfp/HetI/AcpT family.</text>
</comment>
<evidence type="ECO:0000313" key="5">
    <source>
        <dbReference type="Proteomes" id="UP000284277"/>
    </source>
</evidence>